<dbReference type="InterPro" id="IPR007235">
    <property type="entry name" value="Glyco_trans_28_C"/>
</dbReference>
<feature type="domain" description="Glycosyltransferase family 28 N-terminal" evidence="11">
    <location>
        <begin position="3"/>
        <end position="142"/>
    </location>
</feature>
<dbReference type="InterPro" id="IPR004276">
    <property type="entry name" value="GlycoTrans_28_N"/>
</dbReference>
<comment type="similarity">
    <text evidence="10">Belongs to the glycosyltransferase 28 family. MurG subfamily.</text>
</comment>
<feature type="binding site" evidence="10">
    <location>
        <position position="166"/>
    </location>
    <ligand>
        <name>UDP-N-acetyl-alpha-D-glucosamine</name>
        <dbReference type="ChEBI" id="CHEBI:57705"/>
    </ligand>
</feature>
<proteinExistence type="inferred from homology"/>
<dbReference type="HAMAP" id="MF_00033">
    <property type="entry name" value="MurG"/>
    <property type="match status" value="1"/>
</dbReference>
<evidence type="ECO:0000256" key="1">
    <source>
        <dbReference type="ARBA" id="ARBA00022475"/>
    </source>
</evidence>
<comment type="subcellular location">
    <subcellularLocation>
        <location evidence="10">Cell membrane</location>
        <topology evidence="10">Peripheral membrane protein</topology>
        <orientation evidence="10">Cytoplasmic side</orientation>
    </subcellularLocation>
</comment>
<dbReference type="EC" id="2.4.1.227" evidence="10"/>
<feature type="binding site" evidence="10">
    <location>
        <position position="196"/>
    </location>
    <ligand>
        <name>UDP-N-acetyl-alpha-D-glucosamine</name>
        <dbReference type="ChEBI" id="CHEBI:57705"/>
    </ligand>
</feature>
<protein>
    <recommendedName>
        <fullName evidence="10">UDP-N-acetylglucosamine--N-acetylmuramyl-(pentapeptide) pyrophosphoryl-undecaprenol N-acetylglucosamine transferase</fullName>
        <ecNumber evidence="10">2.4.1.227</ecNumber>
    </recommendedName>
    <alternativeName>
        <fullName evidence="10">Undecaprenyl-PP-MurNAc-pentapeptide-UDPGlcNAc GlcNAc transferase</fullName>
    </alternativeName>
</protein>
<dbReference type="SUPFAM" id="SSF53756">
    <property type="entry name" value="UDP-Glycosyltransferase/glycogen phosphorylase"/>
    <property type="match status" value="1"/>
</dbReference>
<evidence type="ECO:0000256" key="9">
    <source>
        <dbReference type="ARBA" id="ARBA00023316"/>
    </source>
</evidence>
<dbReference type="Pfam" id="PF03033">
    <property type="entry name" value="Glyco_transf_28"/>
    <property type="match status" value="1"/>
</dbReference>
<dbReference type="InterPro" id="IPR006009">
    <property type="entry name" value="GlcNAc_MurG"/>
</dbReference>
<dbReference type="RefSeq" id="WP_255225630.1">
    <property type="nucleotide sequence ID" value="NZ_JAJEKE010000001.1"/>
</dbReference>
<comment type="function">
    <text evidence="10">Cell wall formation. Catalyzes the transfer of a GlcNAc subunit on undecaprenyl-pyrophosphoryl-MurNAc-pentapeptide (lipid intermediate I) to form undecaprenyl-pyrophosphoryl-MurNAc-(pentapeptide)GlcNAc (lipid intermediate II).</text>
</comment>
<dbReference type="CDD" id="cd03785">
    <property type="entry name" value="GT28_MurG"/>
    <property type="match status" value="1"/>
</dbReference>
<feature type="binding site" evidence="10">
    <location>
        <position position="124"/>
    </location>
    <ligand>
        <name>UDP-N-acetyl-alpha-D-glucosamine</name>
        <dbReference type="ChEBI" id="CHEBI:57705"/>
    </ligand>
</feature>
<keyword evidence="3 10" id="KW-0328">Glycosyltransferase</keyword>
<evidence type="ECO:0000259" key="11">
    <source>
        <dbReference type="Pfam" id="PF03033"/>
    </source>
</evidence>
<dbReference type="GO" id="GO:0016757">
    <property type="term" value="F:glycosyltransferase activity"/>
    <property type="evidence" value="ECO:0007669"/>
    <property type="project" value="UniProtKB-KW"/>
</dbReference>
<gene>
    <name evidence="10 13" type="primary">murG</name>
    <name evidence="13" type="ORF">LJD61_00995</name>
</gene>
<dbReference type="Proteomes" id="UP001651880">
    <property type="component" value="Unassembled WGS sequence"/>
</dbReference>
<feature type="binding site" evidence="10">
    <location>
        <begin position="10"/>
        <end position="12"/>
    </location>
    <ligand>
        <name>UDP-N-acetyl-alpha-D-glucosamine</name>
        <dbReference type="ChEBI" id="CHEBI:57705"/>
    </ligand>
</feature>
<feature type="binding site" evidence="10">
    <location>
        <position position="255"/>
    </location>
    <ligand>
        <name>UDP-N-acetyl-alpha-D-glucosamine</name>
        <dbReference type="ChEBI" id="CHEBI:57705"/>
    </ligand>
</feature>
<keyword evidence="4 10" id="KW-0808">Transferase</keyword>
<dbReference type="Pfam" id="PF04101">
    <property type="entry name" value="Glyco_tran_28_C"/>
    <property type="match status" value="1"/>
</dbReference>
<evidence type="ECO:0000256" key="5">
    <source>
        <dbReference type="ARBA" id="ARBA00022960"/>
    </source>
</evidence>
<dbReference type="NCBIfam" id="TIGR01133">
    <property type="entry name" value="murG"/>
    <property type="match status" value="1"/>
</dbReference>
<evidence type="ECO:0000256" key="10">
    <source>
        <dbReference type="HAMAP-Rule" id="MF_00033"/>
    </source>
</evidence>
<dbReference type="PANTHER" id="PTHR21015:SF22">
    <property type="entry name" value="GLYCOSYLTRANSFERASE"/>
    <property type="match status" value="1"/>
</dbReference>
<comment type="pathway">
    <text evidence="10">Cell wall biogenesis; peptidoglycan biosynthesis.</text>
</comment>
<keyword evidence="9 10" id="KW-0961">Cell wall biogenesis/degradation</keyword>
<organism evidence="13 14">
    <name type="scientific">Lutispora saccharofermentans</name>
    <dbReference type="NCBI Taxonomy" id="3024236"/>
    <lineage>
        <taxon>Bacteria</taxon>
        <taxon>Bacillati</taxon>
        <taxon>Bacillota</taxon>
        <taxon>Clostridia</taxon>
        <taxon>Lutisporales</taxon>
        <taxon>Lutisporaceae</taxon>
        <taxon>Lutispora</taxon>
    </lineage>
</organism>
<sequence length="368" mass="40437">MKVILAGGGTGGHIYPAVAIARGILEKYEKADILFIGTEKGMESSIIPREGFPFRKIKVRGFMRKMTFENVIAVKENLLSLIECRRIIKSFKPDIVIGTGGYVCGTMLMTAALSGIPTLIHEQNAFPGITNRILSRFVDKIALTFPEASDYFHSKYKISVTGNPLRGEITTIGKDDGMAAFGFDEKKPLLLIIGGSRGAKKINESIMLIAADCEKNREFQLLHMTGESQYESVISLYKKKGIPYNTSYLKVMPYIHNAPYALAAADLIISRCGAGLISEITALGKPSILIPYPYATDNHQEYNARALEKYGAANVILESGLNEDLLFSQVKKLFSNPDKMKDMALNSKRLGKPNAASDIVEAIETLLN</sequence>
<keyword evidence="8 10" id="KW-0131">Cell cycle</keyword>
<comment type="caution">
    <text evidence="10">Lacks conserved residue(s) required for the propagation of feature annotation.</text>
</comment>
<keyword evidence="14" id="KW-1185">Reference proteome</keyword>
<accession>A0ABT1NAP2</accession>
<feature type="domain" description="Glycosyl transferase family 28 C-terminal" evidence="12">
    <location>
        <begin position="190"/>
        <end position="357"/>
    </location>
</feature>
<dbReference type="PANTHER" id="PTHR21015">
    <property type="entry name" value="UDP-N-ACETYLGLUCOSAMINE--N-ACETYLMURAMYL-(PENTAPEPTIDE) PYROPHOSPHORYL-UNDECAPRENOL N-ACETYLGLUCOSAMINE TRANSFERASE 1"/>
    <property type="match status" value="1"/>
</dbReference>
<keyword evidence="5 10" id="KW-0133">Cell shape</keyword>
<evidence type="ECO:0000256" key="8">
    <source>
        <dbReference type="ARBA" id="ARBA00023306"/>
    </source>
</evidence>
<keyword evidence="7 10" id="KW-0472">Membrane</keyword>
<keyword evidence="2 10" id="KW-0132">Cell division</keyword>
<reference evidence="13 14" key="1">
    <citation type="submission" date="2021-10" db="EMBL/GenBank/DDBJ databases">
        <title>Lutispora strain m25 sp. nov., a thermophilic, non-spore-forming bacterium isolated from a lab-scale methanogenic bioreactor digesting anaerobic sludge.</title>
        <authorList>
            <person name="El Houari A."/>
            <person name="Mcdonald J."/>
        </authorList>
    </citation>
    <scope>NUCLEOTIDE SEQUENCE [LARGE SCALE GENOMIC DNA]</scope>
    <source>
        <strain evidence="14">m25</strain>
    </source>
</reference>
<keyword evidence="6 10" id="KW-0573">Peptidoglycan synthesis</keyword>
<dbReference type="EMBL" id="JAJEKE010000001">
    <property type="protein sequence ID" value="MCQ1528129.1"/>
    <property type="molecule type" value="Genomic_DNA"/>
</dbReference>
<evidence type="ECO:0000256" key="4">
    <source>
        <dbReference type="ARBA" id="ARBA00022679"/>
    </source>
</evidence>
<dbReference type="Gene3D" id="3.40.50.2000">
    <property type="entry name" value="Glycogen Phosphorylase B"/>
    <property type="match status" value="2"/>
</dbReference>
<evidence type="ECO:0000256" key="7">
    <source>
        <dbReference type="ARBA" id="ARBA00023136"/>
    </source>
</evidence>
<keyword evidence="1 10" id="KW-1003">Cell membrane</keyword>
<comment type="caution">
    <text evidence="13">The sequence shown here is derived from an EMBL/GenBank/DDBJ whole genome shotgun (WGS) entry which is preliminary data.</text>
</comment>
<evidence type="ECO:0000313" key="13">
    <source>
        <dbReference type="EMBL" id="MCQ1528129.1"/>
    </source>
</evidence>
<name>A0ABT1NAP2_9FIRM</name>
<evidence type="ECO:0000256" key="2">
    <source>
        <dbReference type="ARBA" id="ARBA00022618"/>
    </source>
</evidence>
<evidence type="ECO:0000256" key="6">
    <source>
        <dbReference type="ARBA" id="ARBA00022984"/>
    </source>
</evidence>
<feature type="binding site" evidence="10">
    <location>
        <position position="300"/>
    </location>
    <ligand>
        <name>UDP-N-acetyl-alpha-D-glucosamine</name>
        <dbReference type="ChEBI" id="CHEBI:57705"/>
    </ligand>
</feature>
<evidence type="ECO:0000256" key="3">
    <source>
        <dbReference type="ARBA" id="ARBA00022676"/>
    </source>
</evidence>
<evidence type="ECO:0000313" key="14">
    <source>
        <dbReference type="Proteomes" id="UP001651880"/>
    </source>
</evidence>
<evidence type="ECO:0000259" key="12">
    <source>
        <dbReference type="Pfam" id="PF04101"/>
    </source>
</evidence>
<comment type="catalytic activity">
    <reaction evidence="10">
        <text>di-trans,octa-cis-undecaprenyl diphospho-N-acetyl-alpha-D-muramoyl-L-alanyl-D-glutamyl-meso-2,6-diaminopimeloyl-D-alanyl-D-alanine + UDP-N-acetyl-alpha-D-glucosamine = di-trans,octa-cis-undecaprenyl diphospho-[N-acetyl-alpha-D-glucosaminyl-(1-&gt;4)]-N-acetyl-alpha-D-muramoyl-L-alanyl-D-glutamyl-meso-2,6-diaminopimeloyl-D-alanyl-D-alanine + UDP + H(+)</text>
        <dbReference type="Rhea" id="RHEA:31227"/>
        <dbReference type="ChEBI" id="CHEBI:15378"/>
        <dbReference type="ChEBI" id="CHEBI:57705"/>
        <dbReference type="ChEBI" id="CHEBI:58223"/>
        <dbReference type="ChEBI" id="CHEBI:61387"/>
        <dbReference type="ChEBI" id="CHEBI:61388"/>
        <dbReference type="EC" id="2.4.1.227"/>
    </reaction>
</comment>